<keyword evidence="2" id="KW-1185">Reference proteome</keyword>
<evidence type="ECO:0000313" key="2">
    <source>
        <dbReference type="Proteomes" id="UP001163831"/>
    </source>
</evidence>
<dbReference type="Proteomes" id="UP001163831">
    <property type="component" value="Chromosome"/>
</dbReference>
<evidence type="ECO:0000313" key="1">
    <source>
        <dbReference type="EMBL" id="UYH52003.1"/>
    </source>
</evidence>
<reference evidence="1" key="1">
    <citation type="submission" date="2022-10" db="EMBL/GenBank/DDBJ databases">
        <title>Candidatus Kirkpatrella diaphorinas gen. nov., sp. nov., an uncultured endosymbiont identified in a population of Diaphorina citri from Hawaii.</title>
        <authorList>
            <person name="Henry E.M."/>
            <person name="Carlson C.R."/>
            <person name="Kuo Y.-W."/>
        </authorList>
    </citation>
    <scope>NUCLEOTIDE SEQUENCE</scope>
    <source>
        <strain evidence="1">CADCRV1</strain>
    </source>
</reference>
<organism evidence="1 2">
    <name type="scientific">Candidatus Kirkpatrickella diaphorinae</name>
    <dbReference type="NCBI Taxonomy" id="2984322"/>
    <lineage>
        <taxon>Bacteria</taxon>
        <taxon>Pseudomonadati</taxon>
        <taxon>Pseudomonadota</taxon>
        <taxon>Alphaproteobacteria</taxon>
        <taxon>Acetobacterales</taxon>
        <taxon>Acetobacteraceae</taxon>
        <taxon>Candidatus Kirkpatrickella</taxon>
    </lineage>
</organism>
<dbReference type="RefSeq" id="WP_319807598.1">
    <property type="nucleotide sequence ID" value="NZ_CP107052.1"/>
</dbReference>
<dbReference type="Pfam" id="PF12318">
    <property type="entry name" value="FAD-SLDH"/>
    <property type="match status" value="1"/>
</dbReference>
<name>A0ABY6GMB5_9PROT</name>
<proteinExistence type="predicted"/>
<protein>
    <submittedName>
        <fullName evidence="1">Sorbitol dehydrogenase family protein</fullName>
    </submittedName>
</protein>
<accession>A0ABY6GMB5</accession>
<sequence>MSLSLFKRKISRGGRAMVDTPPLQDIAPAFGKSGFARISAQLTGQEKLDPHLASRCYKALCKVDARFEDRFLHLERAAQDFARPLMSHWEEFAAAYPEASEVAKAIISAFYLGYTGGPRSDCTEDDAQFVAYENALMYRSTIDATVIPSYARGKTNYWVEPPATIGQD</sequence>
<dbReference type="EMBL" id="CP107052">
    <property type="protein sequence ID" value="UYH52003.1"/>
    <property type="molecule type" value="Genomic_DNA"/>
</dbReference>
<dbReference type="InterPro" id="IPR024651">
    <property type="entry name" value="FAD-SLDH_ssu"/>
</dbReference>
<gene>
    <name evidence="1" type="ORF">N5W20_03860</name>
</gene>